<comment type="caution">
    <text evidence="1">The sequence shown here is derived from an EMBL/GenBank/DDBJ whole genome shotgun (WGS) entry which is preliminary data.</text>
</comment>
<protein>
    <submittedName>
        <fullName evidence="1">Uncharacterized protein</fullName>
    </submittedName>
</protein>
<dbReference type="EMBL" id="JBBPBM010000003">
    <property type="protein sequence ID" value="KAK8592976.1"/>
    <property type="molecule type" value="Genomic_DNA"/>
</dbReference>
<accession>A0ABR2G1R4</accession>
<sequence length="118" mass="13910">MISLHVSQLGSLRAINLAFDPVQSPYLKIICVRKLLSPNKRFGLYIYSSKSDEWDSSWISFRANEYIRFDHGVFFNDIFHWNSNGRKSLRFDLENKALKKMQMLAPMFQALKITYQLN</sequence>
<evidence type="ECO:0000313" key="1">
    <source>
        <dbReference type="EMBL" id="KAK8592976.1"/>
    </source>
</evidence>
<evidence type="ECO:0000313" key="2">
    <source>
        <dbReference type="Proteomes" id="UP001472677"/>
    </source>
</evidence>
<dbReference type="Proteomes" id="UP001472677">
    <property type="component" value="Unassembled WGS sequence"/>
</dbReference>
<name>A0ABR2G1R4_9ROSI</name>
<gene>
    <name evidence="1" type="ORF">V6N12_045067</name>
</gene>
<keyword evidence="2" id="KW-1185">Reference proteome</keyword>
<proteinExistence type="predicted"/>
<reference evidence="1 2" key="1">
    <citation type="journal article" date="2024" name="G3 (Bethesda)">
        <title>Genome assembly of Hibiscus sabdariffa L. provides insights into metabolisms of medicinal natural products.</title>
        <authorList>
            <person name="Kim T."/>
        </authorList>
    </citation>
    <scope>NUCLEOTIDE SEQUENCE [LARGE SCALE GENOMIC DNA]</scope>
    <source>
        <strain evidence="1">TK-2024</strain>
        <tissue evidence="1">Old leaves</tissue>
    </source>
</reference>
<organism evidence="1 2">
    <name type="scientific">Hibiscus sabdariffa</name>
    <name type="common">roselle</name>
    <dbReference type="NCBI Taxonomy" id="183260"/>
    <lineage>
        <taxon>Eukaryota</taxon>
        <taxon>Viridiplantae</taxon>
        <taxon>Streptophyta</taxon>
        <taxon>Embryophyta</taxon>
        <taxon>Tracheophyta</taxon>
        <taxon>Spermatophyta</taxon>
        <taxon>Magnoliopsida</taxon>
        <taxon>eudicotyledons</taxon>
        <taxon>Gunneridae</taxon>
        <taxon>Pentapetalae</taxon>
        <taxon>rosids</taxon>
        <taxon>malvids</taxon>
        <taxon>Malvales</taxon>
        <taxon>Malvaceae</taxon>
        <taxon>Malvoideae</taxon>
        <taxon>Hibiscus</taxon>
    </lineage>
</organism>